<dbReference type="CDD" id="cd14856">
    <property type="entry name" value="TRAPPC4_synbindin"/>
    <property type="match status" value="1"/>
</dbReference>
<dbReference type="GO" id="GO:0005783">
    <property type="term" value="C:endoplasmic reticulum"/>
    <property type="evidence" value="ECO:0007669"/>
    <property type="project" value="UniProtKB-SubCell"/>
</dbReference>
<accession>A0A1D2VNC7</accession>
<dbReference type="RefSeq" id="XP_020049417.1">
    <property type="nucleotide sequence ID" value="XM_020191036.1"/>
</dbReference>
<keyword evidence="3 7" id="KW-0256">Endoplasmic reticulum</keyword>
<sequence length="169" mass="18961">MTIYSLYILNKAGGLIYQQDYNPGLLKLSANDYLVLAGTIHGVHAIASKITPFSLRDDSAAAGQSLLNTNSFLNHPLPVNYTSNKTGLNFIQTDFFNIYLFQSLTGIKFILVTSPNGVLSNNLTNAELILRKIYIIFSDYVMKNPFYNLEMPIRCELFDLKTTQLLKPV</sequence>
<comment type="similarity">
    <text evidence="6">Belongs to the TRAPP small subunits family. TRAPPC4 subfamily.</text>
</comment>
<organism evidence="8 9">
    <name type="scientific">Ascoidea rubescens DSM 1968</name>
    <dbReference type="NCBI Taxonomy" id="1344418"/>
    <lineage>
        <taxon>Eukaryota</taxon>
        <taxon>Fungi</taxon>
        <taxon>Dikarya</taxon>
        <taxon>Ascomycota</taxon>
        <taxon>Saccharomycotina</taxon>
        <taxon>Saccharomycetes</taxon>
        <taxon>Ascoideaceae</taxon>
        <taxon>Ascoidea</taxon>
    </lineage>
</organism>
<gene>
    <name evidence="8" type="ORF">ASCRUDRAFT_43506</name>
</gene>
<comment type="subunit">
    <text evidence="7">Part of the multisubunit transport protein particle (TRAPP) complex.</text>
</comment>
<dbReference type="GO" id="GO:1990070">
    <property type="term" value="C:TRAPPI protein complex"/>
    <property type="evidence" value="ECO:0007669"/>
    <property type="project" value="EnsemblFungi"/>
</dbReference>
<reference evidence="9" key="1">
    <citation type="submission" date="2016-05" db="EMBL/GenBank/DDBJ databases">
        <title>Comparative genomics of biotechnologically important yeasts.</title>
        <authorList>
            <consortium name="DOE Joint Genome Institute"/>
            <person name="Riley R."/>
            <person name="Haridas S."/>
            <person name="Wolfe K.H."/>
            <person name="Lopes M.R."/>
            <person name="Hittinger C.T."/>
            <person name="Goker M."/>
            <person name="Salamov A."/>
            <person name="Wisecaver J."/>
            <person name="Long T.M."/>
            <person name="Aerts A.L."/>
            <person name="Barry K."/>
            <person name="Choi C."/>
            <person name="Clum A."/>
            <person name="Coughlan A.Y."/>
            <person name="Deshpande S."/>
            <person name="Douglass A.P."/>
            <person name="Hanson S.J."/>
            <person name="Klenk H.-P."/>
            <person name="Labutti K."/>
            <person name="Lapidus A."/>
            <person name="Lindquist E."/>
            <person name="Lipzen A."/>
            <person name="Meier-Kolthoff J.P."/>
            <person name="Ohm R.A."/>
            <person name="Otillar R.P."/>
            <person name="Pangilinan J."/>
            <person name="Peng Y."/>
            <person name="Rokas A."/>
            <person name="Rosa C.A."/>
            <person name="Scheuner C."/>
            <person name="Sibirny A.A."/>
            <person name="Slot J.C."/>
            <person name="Stielow J.B."/>
            <person name="Sun H."/>
            <person name="Kurtzman C.P."/>
            <person name="Blackwell M."/>
            <person name="Grigoriev I.V."/>
            <person name="Jeffries T.W."/>
        </authorList>
    </citation>
    <scope>NUCLEOTIDE SEQUENCE [LARGE SCALE GENOMIC DNA]</scope>
    <source>
        <strain evidence="9">DSM 1968</strain>
    </source>
</reference>
<dbReference type="AlphaFoldDB" id="A0A1D2VNC7"/>
<dbReference type="FunCoup" id="A0A1D2VNC7">
    <property type="interactions" value="335"/>
</dbReference>
<evidence type="ECO:0000256" key="1">
    <source>
        <dbReference type="ARBA" id="ARBA00004555"/>
    </source>
</evidence>
<dbReference type="Gene3D" id="3.30.450.70">
    <property type="match status" value="1"/>
</dbReference>
<dbReference type="InParanoid" id="A0A1D2VNC7"/>
<evidence type="ECO:0000256" key="2">
    <source>
        <dbReference type="ARBA" id="ARBA00022448"/>
    </source>
</evidence>
<evidence type="ECO:0000256" key="3">
    <source>
        <dbReference type="ARBA" id="ARBA00022824"/>
    </source>
</evidence>
<keyword evidence="2 7" id="KW-0813">Transport</keyword>
<protein>
    <recommendedName>
        <fullName evidence="7">Trafficking protein particle complex subunit</fullName>
    </recommendedName>
</protein>
<keyword evidence="9" id="KW-1185">Reference proteome</keyword>
<dbReference type="PANTHER" id="PTHR23249:SF15">
    <property type="entry name" value="TRAFFICKING PROTEIN PARTICLE COMPLEX SUBUNIT 4"/>
    <property type="match status" value="1"/>
</dbReference>
<dbReference type="GO" id="GO:0005085">
    <property type="term" value="F:guanyl-nucleotide exchange factor activity"/>
    <property type="evidence" value="ECO:0007669"/>
    <property type="project" value="EnsemblFungi"/>
</dbReference>
<dbReference type="SUPFAM" id="SSF64356">
    <property type="entry name" value="SNARE-like"/>
    <property type="match status" value="1"/>
</dbReference>
<evidence type="ECO:0000313" key="8">
    <source>
        <dbReference type="EMBL" id="ODV63110.1"/>
    </source>
</evidence>
<evidence type="ECO:0000313" key="9">
    <source>
        <dbReference type="Proteomes" id="UP000095038"/>
    </source>
</evidence>
<keyword evidence="4 7" id="KW-0931">ER-Golgi transport</keyword>
<dbReference type="GO" id="GO:1990072">
    <property type="term" value="C:TRAPPIII protein complex"/>
    <property type="evidence" value="ECO:0007669"/>
    <property type="project" value="EnsemblFungi"/>
</dbReference>
<evidence type="ECO:0000256" key="5">
    <source>
        <dbReference type="ARBA" id="ARBA00023034"/>
    </source>
</evidence>
<dbReference type="GO" id="GO:0006888">
    <property type="term" value="P:endoplasmic reticulum to Golgi vesicle-mediated transport"/>
    <property type="evidence" value="ECO:0007669"/>
    <property type="project" value="UniProtKB-UniRule"/>
</dbReference>
<dbReference type="OrthoDB" id="246406at2759"/>
<evidence type="ECO:0000256" key="6">
    <source>
        <dbReference type="ARBA" id="ARBA00038179"/>
    </source>
</evidence>
<evidence type="ECO:0000256" key="7">
    <source>
        <dbReference type="RuleBase" id="RU366065"/>
    </source>
</evidence>
<evidence type="ECO:0000256" key="4">
    <source>
        <dbReference type="ARBA" id="ARBA00022892"/>
    </source>
</evidence>
<dbReference type="EMBL" id="KV454476">
    <property type="protein sequence ID" value="ODV63110.1"/>
    <property type="molecule type" value="Genomic_DNA"/>
</dbReference>
<dbReference type="STRING" id="1344418.A0A1D2VNC7"/>
<dbReference type="Proteomes" id="UP000095038">
    <property type="component" value="Unassembled WGS sequence"/>
</dbReference>
<dbReference type="GO" id="GO:0051276">
    <property type="term" value="P:chromosome organization"/>
    <property type="evidence" value="ECO:0007669"/>
    <property type="project" value="EnsemblFungi"/>
</dbReference>
<dbReference type="GeneID" id="30964672"/>
<dbReference type="InterPro" id="IPR011012">
    <property type="entry name" value="Longin-like_dom_sf"/>
</dbReference>
<dbReference type="InterPro" id="IPR007233">
    <property type="entry name" value="TRAPPC"/>
</dbReference>
<dbReference type="GO" id="GO:1990071">
    <property type="term" value="C:TRAPPII protein complex"/>
    <property type="evidence" value="ECO:0007669"/>
    <property type="project" value="EnsemblFungi"/>
</dbReference>
<dbReference type="Pfam" id="PF04099">
    <property type="entry name" value="Sybindin"/>
    <property type="match status" value="1"/>
</dbReference>
<name>A0A1D2VNC7_9ASCO</name>
<dbReference type="PANTHER" id="PTHR23249">
    <property type="entry name" value="TRAFFICKING PROTEIN PARTICLE COMPLEX SUBUNIT"/>
    <property type="match status" value="1"/>
</dbReference>
<comment type="subcellular location">
    <subcellularLocation>
        <location evidence="7">Endoplasmic reticulum</location>
    </subcellularLocation>
    <subcellularLocation>
        <location evidence="7">Golgi apparatus</location>
        <location evidence="7">cis-Golgi network</location>
    </subcellularLocation>
    <subcellularLocation>
        <location evidence="1">Golgi apparatus</location>
    </subcellularLocation>
</comment>
<dbReference type="SMART" id="SM01399">
    <property type="entry name" value="Sybindin"/>
    <property type="match status" value="1"/>
</dbReference>
<keyword evidence="5 7" id="KW-0333">Golgi apparatus</keyword>
<proteinExistence type="inferred from homology"/>